<dbReference type="InterPro" id="IPR029047">
    <property type="entry name" value="HSP70_peptide-bd_sf"/>
</dbReference>
<dbReference type="GO" id="GO:0140662">
    <property type="term" value="F:ATP-dependent protein folding chaperone"/>
    <property type="evidence" value="ECO:0007669"/>
    <property type="project" value="InterPro"/>
</dbReference>
<feature type="compositionally biased region" description="Polar residues" evidence="12">
    <location>
        <begin position="578"/>
        <end position="588"/>
    </location>
</feature>
<dbReference type="GO" id="GO:0051082">
    <property type="term" value="F:unfolded protein binding"/>
    <property type="evidence" value="ECO:0007669"/>
    <property type="project" value="InterPro"/>
</dbReference>
<evidence type="ECO:0000256" key="3">
    <source>
        <dbReference type="ARBA" id="ARBA00014415"/>
    </source>
</evidence>
<feature type="coiled-coil region" evidence="11">
    <location>
        <begin position="221"/>
        <end position="248"/>
    </location>
</feature>
<keyword evidence="8 9" id="KW-0143">Chaperone</keyword>
<feature type="modified residue" description="Phosphothreonine; by autocatalysis" evidence="9">
    <location>
        <position position="172"/>
    </location>
</feature>
<dbReference type="Gene3D" id="2.60.34.10">
    <property type="entry name" value="Substrate Binding Domain Of DNAk, Chain A, domain 1"/>
    <property type="match status" value="1"/>
</dbReference>
<evidence type="ECO:0000256" key="9">
    <source>
        <dbReference type="HAMAP-Rule" id="MF_00332"/>
    </source>
</evidence>
<dbReference type="InterPro" id="IPR043129">
    <property type="entry name" value="ATPase_NBD"/>
</dbReference>
<dbReference type="InterPro" id="IPR029048">
    <property type="entry name" value="HSP70_C_sf"/>
</dbReference>
<name>A0A679FH35_9BACL</name>
<evidence type="ECO:0000313" key="13">
    <source>
        <dbReference type="EMBL" id="BBW95542.1"/>
    </source>
</evidence>
<comment type="induction">
    <text evidence="9">By stress conditions e.g. heat shock.</text>
</comment>
<evidence type="ECO:0000313" key="14">
    <source>
        <dbReference type="Proteomes" id="UP000501421"/>
    </source>
</evidence>
<feature type="compositionally biased region" description="Basic and acidic residues" evidence="12">
    <location>
        <begin position="592"/>
        <end position="601"/>
    </location>
</feature>
<keyword evidence="7 9" id="KW-0346">Stress response</keyword>
<evidence type="ECO:0000256" key="2">
    <source>
        <dbReference type="ARBA" id="ARBA00007381"/>
    </source>
</evidence>
<dbReference type="SUPFAM" id="SSF100934">
    <property type="entry name" value="Heat shock protein 70kD (HSP70), C-terminal subdomain"/>
    <property type="match status" value="1"/>
</dbReference>
<proteinExistence type="evidence at transcript level"/>
<dbReference type="HAMAP" id="MF_00332">
    <property type="entry name" value="DnaK"/>
    <property type="match status" value="1"/>
</dbReference>
<dbReference type="PROSITE" id="PS01036">
    <property type="entry name" value="HSP70_3"/>
    <property type="match status" value="1"/>
</dbReference>
<protein>
    <recommendedName>
        <fullName evidence="3 9">Chaperone protein DnaK</fullName>
    </recommendedName>
    <alternativeName>
        <fullName evidence="9">HSP70</fullName>
    </alternativeName>
    <alternativeName>
        <fullName evidence="9">Heat shock 70 kDa protein</fullName>
    </alternativeName>
    <alternativeName>
        <fullName evidence="9">Heat shock protein 70</fullName>
    </alternativeName>
</protein>
<dbReference type="FunFam" id="2.60.34.10:FF:000014">
    <property type="entry name" value="Chaperone protein DnaK HSP70"/>
    <property type="match status" value="1"/>
</dbReference>
<dbReference type="PRINTS" id="PR00301">
    <property type="entry name" value="HEATSHOCK70"/>
</dbReference>
<dbReference type="AlphaFoldDB" id="A0A679FH35"/>
<dbReference type="CDD" id="cd10234">
    <property type="entry name" value="ASKHA_NBD_HSP70_DnaK-like"/>
    <property type="match status" value="1"/>
</dbReference>
<dbReference type="FunFam" id="3.30.420.40:FF:000545">
    <property type="entry name" value="Endoplasmic reticulum chaperone BiP"/>
    <property type="match status" value="1"/>
</dbReference>
<dbReference type="Gene3D" id="3.30.420.40">
    <property type="match status" value="2"/>
</dbReference>
<reference evidence="14" key="1">
    <citation type="journal article" date="2020" name="Microbiol. Resour. Announc.">
        <title>Complete Genome Sequence of Geobacillus sp. Strain E55-1, Isolated from Mine Geyser in Japan.</title>
        <authorList>
            <person name="Miyazaki K."/>
            <person name="Hase E."/>
            <person name="Tokito N."/>
        </authorList>
    </citation>
    <scope>NUCLEOTIDE SEQUENCE [LARGE SCALE GENOMIC DNA]</scope>
    <source>
        <strain evidence="14">E55-1</strain>
    </source>
</reference>
<evidence type="ECO:0000256" key="11">
    <source>
        <dbReference type="SAM" id="Coils"/>
    </source>
</evidence>
<feature type="region of interest" description="Disordered" evidence="12">
    <location>
        <begin position="578"/>
        <end position="601"/>
    </location>
</feature>
<keyword evidence="5 9" id="KW-0547">Nucleotide-binding</keyword>
<dbReference type="Gene3D" id="3.90.640.10">
    <property type="entry name" value="Actin, Chain A, domain 4"/>
    <property type="match status" value="1"/>
</dbReference>
<keyword evidence="14" id="KW-1185">Reference proteome</keyword>
<accession>A0A679FH35</accession>
<dbReference type="EMBL" id="AP022557">
    <property type="protein sequence ID" value="BBW95542.1"/>
    <property type="molecule type" value="Genomic_DNA"/>
</dbReference>
<evidence type="ECO:0000256" key="12">
    <source>
        <dbReference type="SAM" id="MobiDB-lite"/>
    </source>
</evidence>
<dbReference type="InterPro" id="IPR012725">
    <property type="entry name" value="Chaperone_DnaK"/>
</dbReference>
<dbReference type="FunFam" id="3.90.640.10:FF:000003">
    <property type="entry name" value="Molecular chaperone DnaK"/>
    <property type="match status" value="1"/>
</dbReference>
<dbReference type="Proteomes" id="UP000501421">
    <property type="component" value="Chromosome"/>
</dbReference>
<dbReference type="FunFam" id="3.30.420.40:FF:000020">
    <property type="entry name" value="Chaperone protein HscA homolog"/>
    <property type="match status" value="1"/>
</dbReference>
<evidence type="ECO:0000256" key="1">
    <source>
        <dbReference type="ARBA" id="ARBA00002290"/>
    </source>
</evidence>
<dbReference type="NCBIfam" id="NF001413">
    <property type="entry name" value="PRK00290.1"/>
    <property type="match status" value="1"/>
</dbReference>
<dbReference type="InterPro" id="IPR013126">
    <property type="entry name" value="Hsp_70_fam"/>
</dbReference>
<comment type="similarity">
    <text evidence="2 9 10">Belongs to the heat shock protein 70 family.</text>
</comment>
<keyword evidence="6 9" id="KW-0067">ATP-binding</keyword>
<evidence type="ECO:0000256" key="4">
    <source>
        <dbReference type="ARBA" id="ARBA00022553"/>
    </source>
</evidence>
<dbReference type="GO" id="GO:0005524">
    <property type="term" value="F:ATP binding"/>
    <property type="evidence" value="ECO:0007669"/>
    <property type="project" value="UniProtKB-UniRule"/>
</dbReference>
<dbReference type="GO" id="GO:0005737">
    <property type="term" value="C:cytoplasm"/>
    <property type="evidence" value="ECO:0007669"/>
    <property type="project" value="UniProtKB-ARBA"/>
</dbReference>
<dbReference type="Gene3D" id="1.20.1270.10">
    <property type="match status" value="1"/>
</dbReference>
<dbReference type="SUPFAM" id="SSF100920">
    <property type="entry name" value="Heat shock protein 70kD (HSP70), peptide-binding domain"/>
    <property type="match status" value="1"/>
</dbReference>
<keyword evidence="4 9" id="KW-0597">Phosphoprotein</keyword>
<dbReference type="PANTHER" id="PTHR19375">
    <property type="entry name" value="HEAT SHOCK PROTEIN 70KDA"/>
    <property type="match status" value="1"/>
</dbReference>
<organism evidence="13 14">
    <name type="scientific">Geobacillus subterraneus</name>
    <dbReference type="NCBI Taxonomy" id="129338"/>
    <lineage>
        <taxon>Bacteria</taxon>
        <taxon>Bacillati</taxon>
        <taxon>Bacillota</taxon>
        <taxon>Bacilli</taxon>
        <taxon>Bacillales</taxon>
        <taxon>Anoxybacillaceae</taxon>
        <taxon>Geobacillus</taxon>
    </lineage>
</organism>
<dbReference type="SUPFAM" id="SSF53067">
    <property type="entry name" value="Actin-like ATPase domain"/>
    <property type="match status" value="2"/>
</dbReference>
<evidence type="ECO:0000256" key="7">
    <source>
        <dbReference type="ARBA" id="ARBA00023016"/>
    </source>
</evidence>
<dbReference type="PROSITE" id="PS00297">
    <property type="entry name" value="HSP70_1"/>
    <property type="match status" value="1"/>
</dbReference>
<gene>
    <name evidence="9 13" type="primary">dnaK</name>
    <name evidence="13" type="ORF">GsuE55_03750</name>
</gene>
<evidence type="ECO:0000256" key="8">
    <source>
        <dbReference type="ARBA" id="ARBA00023186"/>
    </source>
</evidence>
<dbReference type="FunFam" id="1.20.1270.10:FF:000001">
    <property type="entry name" value="Molecular chaperone DnaK"/>
    <property type="match status" value="1"/>
</dbReference>
<evidence type="ECO:0000256" key="6">
    <source>
        <dbReference type="ARBA" id="ARBA00022840"/>
    </source>
</evidence>
<sequence>MSKIIGIDLGTTNSCVAVLEGGEAKVIPNPEGNRTTPSVVAFKNGERLVGEVAKRQAITNPNTIISIKRHMGTDYKVEIEGKQYTPQEISAIILQYLKSYAEDYLGEPVTRAVITVPAYFNDAQRQATKDAGRIAGLQVERIINEPTAAALAYGLDKEEDQTILVYDLGGGTFDVSILELGDGVFEVKATAGDNHLGGDDFDQVIIDYLVNQFKQEHGIDLSKDKMALQRLKDAAEKAKKELSGVTQTQISLPFISANENGPLHLETTLTRAKFEELSAHLVERTMGPVRQALQDAGLTPADIDKIILVGGSTRIPAVQEAIKRELGKEPHKGVNPDEVVAIGAAIQGGVIAGEVKDVVLLDVTPLSLGIETMGGVFTKLIERNTTIPTSKSQVFTTAADNQTTVDIHVLQGERPMAADNKTLGRFQLTGIPPAPRGVPQIEVTFDIDANGIVHVRAKDLGTNKEQSITIKSSSGLSEEEIQRMIKEAEENAEADRKRKEAAELRNEADQLLFMTDKTLKEVEGKVSADDIKKAEAAKEALKAALEKNDLDDIRKKKEALQEAVQQLSIKLYEQAAKQAQTGAANQDNVVDAEFKEVNDDK</sequence>
<dbReference type="RefSeq" id="WP_033018917.1">
    <property type="nucleotide sequence ID" value="NZ_AP022557.1"/>
</dbReference>
<keyword evidence="11" id="KW-0175">Coiled coil</keyword>
<dbReference type="InterPro" id="IPR018181">
    <property type="entry name" value="Heat_shock_70_CS"/>
</dbReference>
<feature type="coiled-coil region" evidence="11">
    <location>
        <begin position="478"/>
        <end position="570"/>
    </location>
</feature>
<evidence type="ECO:0000256" key="10">
    <source>
        <dbReference type="RuleBase" id="RU003322"/>
    </source>
</evidence>
<dbReference type="NCBIfam" id="TIGR02350">
    <property type="entry name" value="prok_dnaK"/>
    <property type="match status" value="1"/>
</dbReference>
<dbReference type="Pfam" id="PF00012">
    <property type="entry name" value="HSP70"/>
    <property type="match status" value="1"/>
</dbReference>
<dbReference type="PROSITE" id="PS00329">
    <property type="entry name" value="HSP70_2"/>
    <property type="match status" value="1"/>
</dbReference>
<evidence type="ECO:0000256" key="5">
    <source>
        <dbReference type="ARBA" id="ARBA00022741"/>
    </source>
</evidence>
<comment type="function">
    <text evidence="1 9">Acts as a chaperone.</text>
</comment>